<dbReference type="Proteomes" id="UP000326367">
    <property type="component" value="Unassembled WGS sequence"/>
</dbReference>
<accession>A0ABQ6SW95</accession>
<protein>
    <submittedName>
        <fullName evidence="1">Uncharacterized protein</fullName>
    </submittedName>
</protein>
<proteinExistence type="predicted"/>
<dbReference type="RefSeq" id="WP_150456002.1">
    <property type="nucleotide sequence ID" value="NZ_VYKI01000039.1"/>
</dbReference>
<sequence>MQRAHWLGIGAVVLLAGAALLAWQRSAPQARPPSVAFPTPVPALQADIERHLREDRAFRDDVVFLLAATVRDRCVPAEAGVLARMANRAALPVLGAVSAVTAQDRRLDRPIYQFIQHRADSTECGEPLQLPDSGTVPLRVDIEQYALSFPDSYYDPAHSSVPRDFGGRSLVERAGNACNSVVYSVLPLGPVDWRCSMLRTNARSRVRGACESELQRQHGSTGGELDMAVGQGMQGAVVAAITALPEGCR</sequence>
<comment type="caution">
    <text evidence="1">The sequence shown here is derived from an EMBL/GenBank/DDBJ whole genome shotgun (WGS) entry which is preliminary data.</text>
</comment>
<dbReference type="EMBL" id="VYKI01000039">
    <property type="protein sequence ID" value="KAA8993550.1"/>
    <property type="molecule type" value="Genomic_DNA"/>
</dbReference>
<name>A0ABQ6SW95_9GAMM</name>
<gene>
    <name evidence="1" type="ORF">FJU31_18280</name>
</gene>
<organism evidence="1 2">
    <name type="scientific">Stenotrophomonas cyclobalanopsidis</name>
    <dbReference type="NCBI Taxonomy" id="2771362"/>
    <lineage>
        <taxon>Bacteria</taxon>
        <taxon>Pseudomonadati</taxon>
        <taxon>Pseudomonadota</taxon>
        <taxon>Gammaproteobacteria</taxon>
        <taxon>Lysobacterales</taxon>
        <taxon>Lysobacteraceae</taxon>
        <taxon>Stenotrophomonas</taxon>
    </lineage>
</organism>
<keyword evidence="2" id="KW-1185">Reference proteome</keyword>
<evidence type="ECO:0000313" key="2">
    <source>
        <dbReference type="Proteomes" id="UP000326367"/>
    </source>
</evidence>
<reference evidence="1 2" key="1">
    <citation type="journal article" date="2020" name="Antonie Van Leeuwenhoek">
        <title>Stenotrophomonas cyclobalanopsidis sp. nov., isolated from the leaf spot disease of Cyclobalanopsis patelliformis.</title>
        <authorList>
            <person name="Bian D.R."/>
            <person name="Xue H."/>
            <person name="Piao C.G."/>
            <person name="Li Y."/>
        </authorList>
    </citation>
    <scope>NUCLEOTIDE SEQUENCE [LARGE SCALE GENOMIC DNA]</scope>
    <source>
        <strain evidence="1 2">TPQG1-4</strain>
    </source>
</reference>
<evidence type="ECO:0000313" key="1">
    <source>
        <dbReference type="EMBL" id="KAA8993550.1"/>
    </source>
</evidence>